<evidence type="ECO:0000313" key="1">
    <source>
        <dbReference type="EMBL" id="GFO23359.1"/>
    </source>
</evidence>
<evidence type="ECO:0000313" key="2">
    <source>
        <dbReference type="Proteomes" id="UP000735302"/>
    </source>
</evidence>
<reference evidence="1 2" key="1">
    <citation type="journal article" date="2021" name="Elife">
        <title>Chloroplast acquisition without the gene transfer in kleptoplastic sea slugs, Plakobranchus ocellatus.</title>
        <authorList>
            <person name="Maeda T."/>
            <person name="Takahashi S."/>
            <person name="Yoshida T."/>
            <person name="Shimamura S."/>
            <person name="Takaki Y."/>
            <person name="Nagai Y."/>
            <person name="Toyoda A."/>
            <person name="Suzuki Y."/>
            <person name="Arimoto A."/>
            <person name="Ishii H."/>
            <person name="Satoh N."/>
            <person name="Nishiyama T."/>
            <person name="Hasebe M."/>
            <person name="Maruyama T."/>
            <person name="Minagawa J."/>
            <person name="Obokata J."/>
            <person name="Shigenobu S."/>
        </authorList>
    </citation>
    <scope>NUCLEOTIDE SEQUENCE [LARGE SCALE GENOMIC DNA]</scope>
</reference>
<accession>A0AAV4BT48</accession>
<keyword evidence="2" id="KW-1185">Reference proteome</keyword>
<organism evidence="1 2">
    <name type="scientific">Plakobranchus ocellatus</name>
    <dbReference type="NCBI Taxonomy" id="259542"/>
    <lineage>
        <taxon>Eukaryota</taxon>
        <taxon>Metazoa</taxon>
        <taxon>Spiralia</taxon>
        <taxon>Lophotrochozoa</taxon>
        <taxon>Mollusca</taxon>
        <taxon>Gastropoda</taxon>
        <taxon>Heterobranchia</taxon>
        <taxon>Euthyneura</taxon>
        <taxon>Panpulmonata</taxon>
        <taxon>Sacoglossa</taxon>
        <taxon>Placobranchoidea</taxon>
        <taxon>Plakobranchidae</taxon>
        <taxon>Plakobranchus</taxon>
    </lineage>
</organism>
<name>A0AAV4BT48_9GAST</name>
<protein>
    <submittedName>
        <fullName evidence="1">Uncharacterized protein</fullName>
    </submittedName>
</protein>
<comment type="caution">
    <text evidence="1">The sequence shown here is derived from an EMBL/GenBank/DDBJ whole genome shotgun (WGS) entry which is preliminary data.</text>
</comment>
<dbReference type="EMBL" id="BLXT01005511">
    <property type="protein sequence ID" value="GFO23359.1"/>
    <property type="molecule type" value="Genomic_DNA"/>
</dbReference>
<dbReference type="Proteomes" id="UP000735302">
    <property type="component" value="Unassembled WGS sequence"/>
</dbReference>
<sequence>MLDLQDQCIVYASHLMLVLSKPNQCVLHPNAGLLSFLTAVLGLLDQCEFRIETPSVDVGIGTATSMSFLYQNPISLSRVMWTLSLRDQYEGPARSTRSLIISRDVGIGLPRLTRVPHEHAATLSHVMWALDLLDQCEFYMNMLPHYFT</sequence>
<dbReference type="AlphaFoldDB" id="A0AAV4BT48"/>
<proteinExistence type="predicted"/>
<gene>
    <name evidence="1" type="ORF">PoB_004986400</name>
</gene>